<protein>
    <submittedName>
        <fullName evidence="2">Uncharacterized protein</fullName>
    </submittedName>
</protein>
<name>A0A8J2ZJM1_9RHOB</name>
<keyword evidence="3" id="KW-1185">Reference proteome</keyword>
<organism evidence="2 3">
    <name type="scientific">Salipiger pallidus</name>
    <dbReference type="NCBI Taxonomy" id="1775170"/>
    <lineage>
        <taxon>Bacteria</taxon>
        <taxon>Pseudomonadati</taxon>
        <taxon>Pseudomonadota</taxon>
        <taxon>Alphaproteobacteria</taxon>
        <taxon>Rhodobacterales</taxon>
        <taxon>Roseobacteraceae</taxon>
        <taxon>Salipiger</taxon>
    </lineage>
</organism>
<dbReference type="EMBL" id="BMJV01000004">
    <property type="protein sequence ID" value="GGG72370.1"/>
    <property type="molecule type" value="Genomic_DNA"/>
</dbReference>
<gene>
    <name evidence="2" type="ORF">GCM10011415_20520</name>
</gene>
<accession>A0A8J2ZJM1</accession>
<reference evidence="2" key="1">
    <citation type="journal article" date="2014" name="Int. J. Syst. Evol. Microbiol.">
        <title>Complete genome sequence of Corynebacterium casei LMG S-19264T (=DSM 44701T), isolated from a smear-ripened cheese.</title>
        <authorList>
            <consortium name="US DOE Joint Genome Institute (JGI-PGF)"/>
            <person name="Walter F."/>
            <person name="Albersmeier A."/>
            <person name="Kalinowski J."/>
            <person name="Ruckert C."/>
        </authorList>
    </citation>
    <scope>NUCLEOTIDE SEQUENCE</scope>
    <source>
        <strain evidence="2">CGMCC 1.15762</strain>
    </source>
</reference>
<evidence type="ECO:0000256" key="1">
    <source>
        <dbReference type="SAM" id="MobiDB-lite"/>
    </source>
</evidence>
<evidence type="ECO:0000313" key="3">
    <source>
        <dbReference type="Proteomes" id="UP000617145"/>
    </source>
</evidence>
<evidence type="ECO:0000313" key="2">
    <source>
        <dbReference type="EMBL" id="GGG72370.1"/>
    </source>
</evidence>
<reference evidence="2" key="2">
    <citation type="submission" date="2020-09" db="EMBL/GenBank/DDBJ databases">
        <authorList>
            <person name="Sun Q."/>
            <person name="Zhou Y."/>
        </authorList>
    </citation>
    <scope>NUCLEOTIDE SEQUENCE</scope>
    <source>
        <strain evidence="2">CGMCC 1.15762</strain>
    </source>
</reference>
<sequence length="100" mass="10898">MRPGDHIQFGSGLRDAEEHPAFPLPGTFDQELQSQGRLACSGCPLDKHDAALRISPVQDTIQARDPGCDSFSEGGLWHSLSPNIDLTKNLLTNTSDLREV</sequence>
<feature type="region of interest" description="Disordered" evidence="1">
    <location>
        <begin position="1"/>
        <end position="22"/>
    </location>
</feature>
<dbReference type="AlphaFoldDB" id="A0A8J2ZJM1"/>
<proteinExistence type="predicted"/>
<dbReference type="Proteomes" id="UP000617145">
    <property type="component" value="Unassembled WGS sequence"/>
</dbReference>
<comment type="caution">
    <text evidence="2">The sequence shown here is derived from an EMBL/GenBank/DDBJ whole genome shotgun (WGS) entry which is preliminary data.</text>
</comment>